<dbReference type="InterPro" id="IPR052924">
    <property type="entry name" value="OsmC/Ohr_hydroprdx_reductase"/>
</dbReference>
<evidence type="ECO:0008006" key="4">
    <source>
        <dbReference type="Google" id="ProtNLM"/>
    </source>
</evidence>
<dbReference type="PANTHER" id="PTHR35368">
    <property type="entry name" value="HYDROPEROXIDE REDUCTASE"/>
    <property type="match status" value="1"/>
</dbReference>
<evidence type="ECO:0000313" key="2">
    <source>
        <dbReference type="EMBL" id="GAA1390649.1"/>
    </source>
</evidence>
<dbReference type="PANTHER" id="PTHR35368:SF1">
    <property type="entry name" value="HYDROPEROXIDE REDUCTASE"/>
    <property type="match status" value="1"/>
</dbReference>
<dbReference type="InterPro" id="IPR003718">
    <property type="entry name" value="OsmC/Ohr_fam"/>
</dbReference>
<dbReference type="InterPro" id="IPR015946">
    <property type="entry name" value="KH_dom-like_a/b"/>
</dbReference>
<dbReference type="Pfam" id="PF02566">
    <property type="entry name" value="OsmC"/>
    <property type="match status" value="1"/>
</dbReference>
<proteinExistence type="predicted"/>
<dbReference type="Gene3D" id="3.30.300.20">
    <property type="match status" value="1"/>
</dbReference>
<comment type="caution">
    <text evidence="2">The sequence shown here is derived from an EMBL/GenBank/DDBJ whole genome shotgun (WGS) entry which is preliminary data.</text>
</comment>
<feature type="compositionally biased region" description="Basic and acidic residues" evidence="1">
    <location>
        <begin position="11"/>
        <end position="33"/>
    </location>
</feature>
<reference evidence="2 3" key="1">
    <citation type="journal article" date="2019" name="Int. J. Syst. Evol. Microbiol.">
        <title>The Global Catalogue of Microorganisms (GCM) 10K type strain sequencing project: providing services to taxonomists for standard genome sequencing and annotation.</title>
        <authorList>
            <consortium name="The Broad Institute Genomics Platform"/>
            <consortium name="The Broad Institute Genome Sequencing Center for Infectious Disease"/>
            <person name="Wu L."/>
            <person name="Ma J."/>
        </authorList>
    </citation>
    <scope>NUCLEOTIDE SEQUENCE [LARGE SCALE GENOMIC DNA]</scope>
    <source>
        <strain evidence="2 3">JCM 12393</strain>
    </source>
</reference>
<dbReference type="EMBL" id="BAAAKJ010000099">
    <property type="protein sequence ID" value="GAA1390649.1"/>
    <property type="molecule type" value="Genomic_DNA"/>
</dbReference>
<sequence length="198" mass="20599">MTHTPAVRRPGLAEHLRDKGAAMRDAARRRPDGADWEEEVGAVCVADDATGVRKVTVGDWSLIGDGGPDIGGFGLGPSSPELFCAVVSTCLTHTILCVAALADVPLDRVEVRVGARNNDARFFGVPTDAPAVPYDLTAEVELRGPAEPQALAELLATADARCPMLRLVRAEHSVTVRLAGDVPGELPAVPPTALPAGG</sequence>
<organism evidence="2 3">
    <name type="scientific">Kitasatospora putterlickiae</name>
    <dbReference type="NCBI Taxonomy" id="221725"/>
    <lineage>
        <taxon>Bacteria</taxon>
        <taxon>Bacillati</taxon>
        <taxon>Actinomycetota</taxon>
        <taxon>Actinomycetes</taxon>
        <taxon>Kitasatosporales</taxon>
        <taxon>Streptomycetaceae</taxon>
        <taxon>Kitasatospora</taxon>
    </lineage>
</organism>
<evidence type="ECO:0000256" key="1">
    <source>
        <dbReference type="SAM" id="MobiDB-lite"/>
    </source>
</evidence>
<dbReference type="InterPro" id="IPR036102">
    <property type="entry name" value="OsmC/Ohrsf"/>
</dbReference>
<evidence type="ECO:0000313" key="3">
    <source>
        <dbReference type="Proteomes" id="UP001499863"/>
    </source>
</evidence>
<gene>
    <name evidence="2" type="ORF">GCM10009639_19650</name>
</gene>
<accession>A0ABN1XV69</accession>
<dbReference type="SUPFAM" id="SSF82784">
    <property type="entry name" value="OsmC-like"/>
    <property type="match status" value="1"/>
</dbReference>
<dbReference type="Proteomes" id="UP001499863">
    <property type="component" value="Unassembled WGS sequence"/>
</dbReference>
<protein>
    <recommendedName>
        <fullName evidence="4">OsmC family peroxiredoxin</fullName>
    </recommendedName>
</protein>
<name>A0ABN1XV69_9ACTN</name>
<keyword evidence="3" id="KW-1185">Reference proteome</keyword>
<dbReference type="RefSeq" id="WP_344331542.1">
    <property type="nucleotide sequence ID" value="NZ_BAAAKJ010000099.1"/>
</dbReference>
<feature type="region of interest" description="Disordered" evidence="1">
    <location>
        <begin position="1"/>
        <end position="33"/>
    </location>
</feature>